<dbReference type="Proteomes" id="UP000076858">
    <property type="component" value="Unassembled WGS sequence"/>
</dbReference>
<name>A0A164XDH8_9CRUS</name>
<reference evidence="1 2" key="1">
    <citation type="submission" date="2016-03" db="EMBL/GenBank/DDBJ databases">
        <title>EvidentialGene: Evidence-directed Construction of Genes on Genomes.</title>
        <authorList>
            <person name="Gilbert D.G."/>
            <person name="Choi J.-H."/>
            <person name="Mockaitis K."/>
            <person name="Colbourne J."/>
            <person name="Pfrender M."/>
        </authorList>
    </citation>
    <scope>NUCLEOTIDE SEQUENCE [LARGE SCALE GENOMIC DNA]</scope>
    <source>
        <strain evidence="1 2">Xinb3</strain>
        <tissue evidence="1">Complete organism</tissue>
    </source>
</reference>
<comment type="caution">
    <text evidence="1">The sequence shown here is derived from an EMBL/GenBank/DDBJ whole genome shotgun (WGS) entry which is preliminary data.</text>
</comment>
<sequence>MHAIVGPKRQADSGSVGKSTTCSSFLVFFASGNGRPPTTAQRNFPLCLEFCVRNVMALEDILMPSSASAALLLSFLEYRIHNWLSKIRSAIARKKWSIAKSCYLPLCVMK</sequence>
<dbReference type="AlphaFoldDB" id="A0A164XDH8"/>
<organism evidence="1 2">
    <name type="scientific">Daphnia magna</name>
    <dbReference type="NCBI Taxonomy" id="35525"/>
    <lineage>
        <taxon>Eukaryota</taxon>
        <taxon>Metazoa</taxon>
        <taxon>Ecdysozoa</taxon>
        <taxon>Arthropoda</taxon>
        <taxon>Crustacea</taxon>
        <taxon>Branchiopoda</taxon>
        <taxon>Diplostraca</taxon>
        <taxon>Cladocera</taxon>
        <taxon>Anomopoda</taxon>
        <taxon>Daphniidae</taxon>
        <taxon>Daphnia</taxon>
    </lineage>
</organism>
<keyword evidence="2" id="KW-1185">Reference proteome</keyword>
<evidence type="ECO:0000313" key="1">
    <source>
        <dbReference type="EMBL" id="KZS14108.1"/>
    </source>
</evidence>
<evidence type="ECO:0000313" key="2">
    <source>
        <dbReference type="Proteomes" id="UP000076858"/>
    </source>
</evidence>
<dbReference type="EMBL" id="LRGB01001005">
    <property type="protein sequence ID" value="KZS14108.1"/>
    <property type="molecule type" value="Genomic_DNA"/>
</dbReference>
<proteinExistence type="predicted"/>
<accession>A0A164XDH8</accession>
<protein>
    <submittedName>
        <fullName evidence="1">Uncharacterized protein</fullName>
    </submittedName>
</protein>
<gene>
    <name evidence="1" type="ORF">APZ42_020768</name>
</gene>